<comment type="caution">
    <text evidence="1">The sequence shown here is derived from an EMBL/GenBank/DDBJ whole genome shotgun (WGS) entry which is preliminary data.</text>
</comment>
<dbReference type="EMBL" id="JABFTP020000103">
    <property type="protein sequence ID" value="KAL3277553.1"/>
    <property type="molecule type" value="Genomic_DNA"/>
</dbReference>
<accession>A0ABD2NFV0</accession>
<evidence type="ECO:0000313" key="2">
    <source>
        <dbReference type="Proteomes" id="UP001516400"/>
    </source>
</evidence>
<feature type="non-terminal residue" evidence="1">
    <location>
        <position position="1"/>
    </location>
</feature>
<sequence length="134" mass="15450">ETKTIYFILTDCDIANLTAAQWELLQHLLKLFQPFEDIKKLITSGYACISEIIPYVATSMPHCDKMSTSKKVAYKLSQTIFVIQQRLPKRFEDITTSKNHLVATVLNPRFKMNFSTNQVQKEKAKQYVLTDSLT</sequence>
<organism evidence="1 2">
    <name type="scientific">Cryptolaemus montrouzieri</name>
    <dbReference type="NCBI Taxonomy" id="559131"/>
    <lineage>
        <taxon>Eukaryota</taxon>
        <taxon>Metazoa</taxon>
        <taxon>Ecdysozoa</taxon>
        <taxon>Arthropoda</taxon>
        <taxon>Hexapoda</taxon>
        <taxon>Insecta</taxon>
        <taxon>Pterygota</taxon>
        <taxon>Neoptera</taxon>
        <taxon>Endopterygota</taxon>
        <taxon>Coleoptera</taxon>
        <taxon>Polyphaga</taxon>
        <taxon>Cucujiformia</taxon>
        <taxon>Coccinelloidea</taxon>
        <taxon>Coccinellidae</taxon>
        <taxon>Scymninae</taxon>
        <taxon>Scymnini</taxon>
        <taxon>Cryptolaemus</taxon>
    </lineage>
</organism>
<dbReference type="InterPro" id="IPR012337">
    <property type="entry name" value="RNaseH-like_sf"/>
</dbReference>
<gene>
    <name evidence="1" type="ORF">HHI36_012897</name>
</gene>
<protein>
    <submittedName>
        <fullName evidence="1">Uncharacterized protein</fullName>
    </submittedName>
</protein>
<keyword evidence="2" id="KW-1185">Reference proteome</keyword>
<dbReference type="SUPFAM" id="SSF53098">
    <property type="entry name" value="Ribonuclease H-like"/>
    <property type="match status" value="1"/>
</dbReference>
<name>A0ABD2NFV0_9CUCU</name>
<evidence type="ECO:0000313" key="1">
    <source>
        <dbReference type="EMBL" id="KAL3277553.1"/>
    </source>
</evidence>
<dbReference type="Proteomes" id="UP001516400">
    <property type="component" value="Unassembled WGS sequence"/>
</dbReference>
<proteinExistence type="predicted"/>
<dbReference type="AlphaFoldDB" id="A0ABD2NFV0"/>
<reference evidence="1 2" key="1">
    <citation type="journal article" date="2021" name="BMC Biol.">
        <title>Horizontally acquired antibacterial genes associated with adaptive radiation of ladybird beetles.</title>
        <authorList>
            <person name="Li H.S."/>
            <person name="Tang X.F."/>
            <person name="Huang Y.H."/>
            <person name="Xu Z.Y."/>
            <person name="Chen M.L."/>
            <person name="Du X.Y."/>
            <person name="Qiu B.Y."/>
            <person name="Chen P.T."/>
            <person name="Zhang W."/>
            <person name="Slipinski A."/>
            <person name="Escalona H.E."/>
            <person name="Waterhouse R.M."/>
            <person name="Zwick A."/>
            <person name="Pang H."/>
        </authorList>
    </citation>
    <scope>NUCLEOTIDE SEQUENCE [LARGE SCALE GENOMIC DNA]</scope>
    <source>
        <strain evidence="1">SYSU2018</strain>
    </source>
</reference>